<sequence>MIETPSGIADAYFARPQTDDPVPGVLLFIDAIGLRPQIASMADRIASWGYAVLAPNVFYRDGDAAATSPDEPLDTPEARERFMGGAMKRVMGLTPDKSEPDTDAYLAALLAQPGVTGPVGVTGYCLGARLSTLAAIAHPDTVVACGGFHGSRIATDEPDSIHLGLPRARAEFVYGHADHDTSMPPEAVELLGAALASAGLTATNAIYPDAPHGYTMADTPNYQEAGSERHFTELEALFARTLGDR</sequence>
<organism evidence="2 3">
    <name type="scientific">Tsukamurella spumae</name>
    <dbReference type="NCBI Taxonomy" id="44753"/>
    <lineage>
        <taxon>Bacteria</taxon>
        <taxon>Bacillati</taxon>
        <taxon>Actinomycetota</taxon>
        <taxon>Actinomycetes</taxon>
        <taxon>Mycobacteriales</taxon>
        <taxon>Tsukamurellaceae</taxon>
        <taxon>Tsukamurella</taxon>
    </lineage>
</organism>
<dbReference type="GO" id="GO:0016787">
    <property type="term" value="F:hydrolase activity"/>
    <property type="evidence" value="ECO:0007669"/>
    <property type="project" value="UniProtKB-KW"/>
</dbReference>
<evidence type="ECO:0000313" key="2">
    <source>
        <dbReference type="EMBL" id="NKY18511.1"/>
    </source>
</evidence>
<feature type="domain" description="Dienelactone hydrolase" evidence="1">
    <location>
        <begin position="10"/>
        <end position="240"/>
    </location>
</feature>
<dbReference type="AlphaFoldDB" id="A0A846X077"/>
<accession>A0A846X077</accession>
<dbReference type="PANTHER" id="PTHR46623:SF10">
    <property type="entry name" value="CARBOXYMETHYLENEBUTENOLIDASE HOMOLOG"/>
    <property type="match status" value="1"/>
</dbReference>
<keyword evidence="2" id="KW-0378">Hydrolase</keyword>
<dbReference type="InterPro" id="IPR002925">
    <property type="entry name" value="Dienelactn_hydro"/>
</dbReference>
<dbReference type="InterPro" id="IPR051049">
    <property type="entry name" value="Dienelactone_hydrolase-like"/>
</dbReference>
<protein>
    <submittedName>
        <fullName evidence="2">Dienelactone hydrolase family protein</fullName>
    </submittedName>
</protein>
<dbReference type="Pfam" id="PF01738">
    <property type="entry name" value="DLH"/>
    <property type="match status" value="1"/>
</dbReference>
<reference evidence="2 3" key="1">
    <citation type="submission" date="2020-04" db="EMBL/GenBank/DDBJ databases">
        <title>MicrobeNet Type strains.</title>
        <authorList>
            <person name="Nicholson A.C."/>
        </authorList>
    </citation>
    <scope>NUCLEOTIDE SEQUENCE [LARGE SCALE GENOMIC DNA]</scope>
    <source>
        <strain evidence="2 3">DSM 44113</strain>
    </source>
</reference>
<comment type="caution">
    <text evidence="2">The sequence shown here is derived from an EMBL/GenBank/DDBJ whole genome shotgun (WGS) entry which is preliminary data.</text>
</comment>
<name>A0A846X077_9ACTN</name>
<dbReference type="RefSeq" id="WP_168545560.1">
    <property type="nucleotide sequence ID" value="NZ_BAAAKS010000015.1"/>
</dbReference>
<proteinExistence type="predicted"/>
<dbReference type="SUPFAM" id="SSF53474">
    <property type="entry name" value="alpha/beta-Hydrolases"/>
    <property type="match status" value="1"/>
</dbReference>
<keyword evidence="3" id="KW-1185">Reference proteome</keyword>
<evidence type="ECO:0000313" key="3">
    <source>
        <dbReference type="Proteomes" id="UP000582646"/>
    </source>
</evidence>
<dbReference type="EMBL" id="JAAXOQ010000009">
    <property type="protein sequence ID" value="NKY18511.1"/>
    <property type="molecule type" value="Genomic_DNA"/>
</dbReference>
<dbReference type="Gene3D" id="3.40.50.1820">
    <property type="entry name" value="alpha/beta hydrolase"/>
    <property type="match status" value="1"/>
</dbReference>
<gene>
    <name evidence="2" type="ORF">HF999_09025</name>
</gene>
<dbReference type="InterPro" id="IPR029058">
    <property type="entry name" value="AB_hydrolase_fold"/>
</dbReference>
<evidence type="ECO:0000259" key="1">
    <source>
        <dbReference type="Pfam" id="PF01738"/>
    </source>
</evidence>
<dbReference type="PANTHER" id="PTHR46623">
    <property type="entry name" value="CARBOXYMETHYLENEBUTENOLIDASE-RELATED"/>
    <property type="match status" value="1"/>
</dbReference>
<dbReference type="Proteomes" id="UP000582646">
    <property type="component" value="Unassembled WGS sequence"/>
</dbReference>